<evidence type="ECO:0000313" key="2">
    <source>
        <dbReference type="EMBL" id="QEX15042.1"/>
    </source>
</evidence>
<name>A0A5J6MCQ5_9PROT</name>
<dbReference type="AlphaFoldDB" id="A0A5J6MCQ5"/>
<keyword evidence="3" id="KW-1185">Reference proteome</keyword>
<feature type="region of interest" description="Disordered" evidence="1">
    <location>
        <begin position="79"/>
        <end position="119"/>
    </location>
</feature>
<protein>
    <submittedName>
        <fullName evidence="2">Uncharacterized protein</fullName>
    </submittedName>
</protein>
<gene>
    <name evidence="2" type="ORF">FRZ44_03220</name>
</gene>
<sequence>MAVLLSTLSMLFWGLVSSWAEFSSVVGPASLDFAGVVVFVGSLDIRSFDAAIAWSEIPTPMVNAITKAKLRTKAPPLQRRLMTEKRDGKSGLGSAKTGVGRRLHRRVSRAPLSSSLPTPGATKKYLLRQ</sequence>
<dbReference type="KEGG" id="htq:FRZ44_03220"/>
<evidence type="ECO:0000256" key="1">
    <source>
        <dbReference type="SAM" id="MobiDB-lite"/>
    </source>
</evidence>
<dbReference type="Proteomes" id="UP000326202">
    <property type="component" value="Chromosome"/>
</dbReference>
<accession>A0A5J6MCQ5</accession>
<feature type="compositionally biased region" description="Basic residues" evidence="1">
    <location>
        <begin position="99"/>
        <end position="108"/>
    </location>
</feature>
<proteinExistence type="predicted"/>
<dbReference type="EMBL" id="CP042906">
    <property type="protein sequence ID" value="QEX15042.1"/>
    <property type="molecule type" value="Genomic_DNA"/>
</dbReference>
<reference evidence="2 3" key="1">
    <citation type="submission" date="2019-08" db="EMBL/GenBank/DDBJ databases">
        <title>Hyperibacter terrae gen. nov., sp. nov. and Hyperibacter viscosus sp. nov., two new members in the family Rhodospirillaceae isolated from the rhizosphere of Hypericum perforatum.</title>
        <authorList>
            <person name="Noviana Z."/>
        </authorList>
    </citation>
    <scope>NUCLEOTIDE SEQUENCE [LARGE SCALE GENOMIC DNA]</scope>
    <source>
        <strain evidence="2 3">R5913</strain>
    </source>
</reference>
<organism evidence="2 3">
    <name type="scientific">Hypericibacter terrae</name>
    <dbReference type="NCBI Taxonomy" id="2602015"/>
    <lineage>
        <taxon>Bacteria</taxon>
        <taxon>Pseudomonadati</taxon>
        <taxon>Pseudomonadota</taxon>
        <taxon>Alphaproteobacteria</taxon>
        <taxon>Rhodospirillales</taxon>
        <taxon>Dongiaceae</taxon>
        <taxon>Hypericibacter</taxon>
    </lineage>
</organism>
<evidence type="ECO:0000313" key="3">
    <source>
        <dbReference type="Proteomes" id="UP000326202"/>
    </source>
</evidence>